<dbReference type="EMBL" id="LAZR01006924">
    <property type="protein sequence ID" value="KKM88699.1"/>
    <property type="molecule type" value="Genomic_DNA"/>
</dbReference>
<dbReference type="InterPro" id="IPR045865">
    <property type="entry name" value="ACT-like_dom_sf"/>
</dbReference>
<sequence>MSTERHPQTTPTYKITCRMIHEAAALERLCQVVRIRGFRIAKMAVETSVQNAEESLYIALTVQGVRPVAMLQSQLEKLHTVAEVILNTTALAPAVGRTA</sequence>
<organism evidence="1">
    <name type="scientific">marine sediment metagenome</name>
    <dbReference type="NCBI Taxonomy" id="412755"/>
    <lineage>
        <taxon>unclassified sequences</taxon>
        <taxon>metagenomes</taxon>
        <taxon>ecological metagenomes</taxon>
    </lineage>
</organism>
<gene>
    <name evidence="1" type="ORF">LCGC14_1256130</name>
</gene>
<reference evidence="1" key="1">
    <citation type="journal article" date="2015" name="Nature">
        <title>Complex archaea that bridge the gap between prokaryotes and eukaryotes.</title>
        <authorList>
            <person name="Spang A."/>
            <person name="Saw J.H."/>
            <person name="Jorgensen S.L."/>
            <person name="Zaremba-Niedzwiedzka K."/>
            <person name="Martijn J."/>
            <person name="Lind A.E."/>
            <person name="van Eijk R."/>
            <person name="Schleper C."/>
            <person name="Guy L."/>
            <person name="Ettema T.J."/>
        </authorList>
    </citation>
    <scope>NUCLEOTIDE SEQUENCE</scope>
</reference>
<dbReference type="Gene3D" id="3.30.70.260">
    <property type="match status" value="1"/>
</dbReference>
<evidence type="ECO:0008006" key="2">
    <source>
        <dbReference type="Google" id="ProtNLM"/>
    </source>
</evidence>
<dbReference type="Pfam" id="PF13710">
    <property type="entry name" value="ACT_5"/>
    <property type="match status" value="1"/>
</dbReference>
<protein>
    <recommendedName>
        <fullName evidence="2">ACT domain-containing protein</fullName>
    </recommendedName>
</protein>
<evidence type="ECO:0000313" key="1">
    <source>
        <dbReference type="EMBL" id="KKM88699.1"/>
    </source>
</evidence>
<comment type="caution">
    <text evidence="1">The sequence shown here is derived from an EMBL/GenBank/DDBJ whole genome shotgun (WGS) entry which is preliminary data.</text>
</comment>
<dbReference type="AlphaFoldDB" id="A0A0F9L200"/>
<accession>A0A0F9L200</accession>
<proteinExistence type="predicted"/>
<name>A0A0F9L200_9ZZZZ</name>
<dbReference type="SUPFAM" id="SSF55021">
    <property type="entry name" value="ACT-like"/>
    <property type="match status" value="1"/>
</dbReference>